<comment type="similarity">
    <text evidence="2">Belongs to the DsbD family.</text>
</comment>
<evidence type="ECO:0000256" key="3">
    <source>
        <dbReference type="ARBA" id="ARBA00022692"/>
    </source>
</evidence>
<sequence>MFDVAGLVAVFVAGTLTALTPCCLPMIPPLLAGSTGHRLRPVAIVAGSIASFTALGIITSLLSSVTPETLRVPFVLLIIAFGAIMADDDLHDAYTTAASRITGPASRVTTSVENTRHPLTSGFVLGLFLGIIWLPCVGPVLGSVLAYVGTSGDVTRSATLLFTYGVGFSGPLLAVAYGGKRASTMLTTRVRSLERPALVRRVSGYALVLTGIGLLFELDKALLAVLVG</sequence>
<feature type="transmembrane region" description="Helical" evidence="6">
    <location>
        <begin position="69"/>
        <end position="86"/>
    </location>
</feature>
<feature type="domain" description="Cytochrome C biogenesis protein transmembrane" evidence="7">
    <location>
        <begin position="7"/>
        <end position="180"/>
    </location>
</feature>
<dbReference type="RefSeq" id="WP_092933533.1">
    <property type="nucleotide sequence ID" value="NZ_FMZP01000012.1"/>
</dbReference>
<dbReference type="EMBL" id="FOIC01000012">
    <property type="protein sequence ID" value="SET77938.1"/>
    <property type="molecule type" value="Genomic_DNA"/>
</dbReference>
<proteinExistence type="inferred from homology"/>
<evidence type="ECO:0000313" key="8">
    <source>
        <dbReference type="EMBL" id="SDD09530.1"/>
    </source>
</evidence>
<dbReference type="EMBL" id="FMZP01000012">
    <property type="protein sequence ID" value="SDD09530.1"/>
    <property type="molecule type" value="Genomic_DNA"/>
</dbReference>
<name>A0A1I0H310_9EURY</name>
<dbReference type="GO" id="GO:0016020">
    <property type="term" value="C:membrane"/>
    <property type="evidence" value="ECO:0007669"/>
    <property type="project" value="UniProtKB-SubCell"/>
</dbReference>
<dbReference type="OrthoDB" id="115386at2157"/>
<dbReference type="InterPro" id="IPR003834">
    <property type="entry name" value="Cyt_c_assmbl_TM_dom"/>
</dbReference>
<evidence type="ECO:0000256" key="4">
    <source>
        <dbReference type="ARBA" id="ARBA00022989"/>
    </source>
</evidence>
<feature type="transmembrane region" description="Helical" evidence="6">
    <location>
        <begin position="198"/>
        <end position="216"/>
    </location>
</feature>
<accession>A0A1I0H310</accession>
<evidence type="ECO:0000256" key="2">
    <source>
        <dbReference type="ARBA" id="ARBA00006143"/>
    </source>
</evidence>
<protein>
    <submittedName>
        <fullName evidence="9">Cytochrome c biogenesis protein CcdA</fullName>
    </submittedName>
</protein>
<evidence type="ECO:0000313" key="9">
    <source>
        <dbReference type="EMBL" id="SET77938.1"/>
    </source>
</evidence>
<gene>
    <name evidence="9" type="ORF">SAMN04488694_11280</name>
    <name evidence="8" type="ORF">SAMN05192552_101277</name>
</gene>
<keyword evidence="10" id="KW-1185">Reference proteome</keyword>
<evidence type="ECO:0000259" key="7">
    <source>
        <dbReference type="Pfam" id="PF02683"/>
    </source>
</evidence>
<dbReference type="GO" id="GO:0017004">
    <property type="term" value="P:cytochrome complex assembly"/>
    <property type="evidence" value="ECO:0007669"/>
    <property type="project" value="InterPro"/>
</dbReference>
<keyword evidence="3 6" id="KW-0812">Transmembrane</keyword>
<evidence type="ECO:0000313" key="10">
    <source>
        <dbReference type="Proteomes" id="UP000199320"/>
    </source>
</evidence>
<dbReference type="STRING" id="392421.SAMN04488694_11280"/>
<keyword evidence="4 6" id="KW-1133">Transmembrane helix</keyword>
<dbReference type="Pfam" id="PF02683">
    <property type="entry name" value="DsbD_TM"/>
    <property type="match status" value="1"/>
</dbReference>
<dbReference type="PANTHER" id="PTHR31272">
    <property type="entry name" value="CYTOCHROME C-TYPE BIOGENESIS PROTEIN HI_1454-RELATED"/>
    <property type="match status" value="1"/>
</dbReference>
<feature type="transmembrane region" description="Helical" evidence="6">
    <location>
        <begin position="123"/>
        <end position="148"/>
    </location>
</feature>
<evidence type="ECO:0000313" key="11">
    <source>
        <dbReference type="Proteomes" id="UP000324021"/>
    </source>
</evidence>
<evidence type="ECO:0000256" key="5">
    <source>
        <dbReference type="ARBA" id="ARBA00023136"/>
    </source>
</evidence>
<reference evidence="10 11" key="1">
    <citation type="submission" date="2016-10" db="EMBL/GenBank/DDBJ databases">
        <authorList>
            <person name="Varghese N."/>
            <person name="Submissions S."/>
        </authorList>
    </citation>
    <scope>NUCLEOTIDE SEQUENCE [LARGE SCALE GENOMIC DNA]</scope>
    <source>
        <strain evidence="8 11">CDM_1</strain>
        <strain evidence="10">CDM_6</strain>
    </source>
</reference>
<dbReference type="PANTHER" id="PTHR31272:SF9">
    <property type="entry name" value="BLL1027 PROTEIN"/>
    <property type="match status" value="1"/>
</dbReference>
<comment type="subcellular location">
    <subcellularLocation>
        <location evidence="1">Membrane</location>
        <topology evidence="1">Multi-pass membrane protein</topology>
    </subcellularLocation>
</comment>
<reference evidence="9" key="2">
    <citation type="submission" date="2016-10" db="EMBL/GenBank/DDBJ databases">
        <authorList>
            <person name="de Groot N.N."/>
        </authorList>
    </citation>
    <scope>NUCLEOTIDE SEQUENCE [LARGE SCALE GENOMIC DNA]</scope>
    <source>
        <strain evidence="9">CDM_6</strain>
    </source>
</reference>
<feature type="transmembrane region" description="Helical" evidence="6">
    <location>
        <begin position="42"/>
        <end position="62"/>
    </location>
</feature>
<dbReference type="AlphaFoldDB" id="A0A1I0H310"/>
<dbReference type="InterPro" id="IPR051790">
    <property type="entry name" value="Cytochrome_c-biogenesis_DsbD"/>
</dbReference>
<evidence type="ECO:0000256" key="6">
    <source>
        <dbReference type="SAM" id="Phobius"/>
    </source>
</evidence>
<dbReference type="Proteomes" id="UP000199320">
    <property type="component" value="Unassembled WGS sequence"/>
</dbReference>
<organism evidence="9 10">
    <name type="scientific">Natrinema hispanicum</name>
    <dbReference type="NCBI Taxonomy" id="392421"/>
    <lineage>
        <taxon>Archaea</taxon>
        <taxon>Methanobacteriati</taxon>
        <taxon>Methanobacteriota</taxon>
        <taxon>Stenosarchaea group</taxon>
        <taxon>Halobacteria</taxon>
        <taxon>Halobacteriales</taxon>
        <taxon>Natrialbaceae</taxon>
        <taxon>Natrinema</taxon>
    </lineage>
</organism>
<feature type="transmembrane region" description="Helical" evidence="6">
    <location>
        <begin position="160"/>
        <end position="178"/>
    </location>
</feature>
<dbReference type="Proteomes" id="UP000324021">
    <property type="component" value="Unassembled WGS sequence"/>
</dbReference>
<keyword evidence="5 6" id="KW-0472">Membrane</keyword>
<evidence type="ECO:0000256" key="1">
    <source>
        <dbReference type="ARBA" id="ARBA00004141"/>
    </source>
</evidence>